<gene>
    <name evidence="1" type="ORF">Gohar_012190</name>
</gene>
<sequence length="25" mass="2669">MEDANCALRSKKLGTICFLVAGSLK</sequence>
<reference evidence="1 2" key="1">
    <citation type="journal article" date="2019" name="Genome Biol. Evol.">
        <title>Insights into the evolution of the New World diploid cottons (Gossypium, subgenus Houzingenia) based on genome sequencing.</title>
        <authorList>
            <person name="Grover C.E."/>
            <person name="Arick M.A. 2nd"/>
            <person name="Thrash A."/>
            <person name="Conover J.L."/>
            <person name="Sanders W.S."/>
            <person name="Peterson D.G."/>
            <person name="Frelichowski J.E."/>
            <person name="Scheffler J.A."/>
            <person name="Scheffler B.E."/>
            <person name="Wendel J.F."/>
        </authorList>
    </citation>
    <scope>NUCLEOTIDE SEQUENCE [LARGE SCALE GENOMIC DNA]</scope>
    <source>
        <strain evidence="1">0</strain>
        <tissue evidence="1">Leaf</tissue>
    </source>
</reference>
<dbReference type="AlphaFoldDB" id="A0A7J9GW91"/>
<name>A0A7J9GW91_9ROSI</name>
<evidence type="ECO:0000313" key="1">
    <source>
        <dbReference type="EMBL" id="MBA0801849.1"/>
    </source>
</evidence>
<protein>
    <submittedName>
        <fullName evidence="1">Uncharacterized protein</fullName>
    </submittedName>
</protein>
<dbReference type="Proteomes" id="UP000593560">
    <property type="component" value="Unassembled WGS sequence"/>
</dbReference>
<dbReference type="EMBL" id="JABFAD010000007">
    <property type="protein sequence ID" value="MBA0801849.1"/>
    <property type="molecule type" value="Genomic_DNA"/>
</dbReference>
<keyword evidence="2" id="KW-1185">Reference proteome</keyword>
<evidence type="ECO:0000313" key="2">
    <source>
        <dbReference type="Proteomes" id="UP000593560"/>
    </source>
</evidence>
<proteinExistence type="predicted"/>
<accession>A0A7J9GW91</accession>
<organism evidence="1 2">
    <name type="scientific">Gossypium harknessii</name>
    <dbReference type="NCBI Taxonomy" id="34285"/>
    <lineage>
        <taxon>Eukaryota</taxon>
        <taxon>Viridiplantae</taxon>
        <taxon>Streptophyta</taxon>
        <taxon>Embryophyta</taxon>
        <taxon>Tracheophyta</taxon>
        <taxon>Spermatophyta</taxon>
        <taxon>Magnoliopsida</taxon>
        <taxon>eudicotyledons</taxon>
        <taxon>Gunneridae</taxon>
        <taxon>Pentapetalae</taxon>
        <taxon>rosids</taxon>
        <taxon>malvids</taxon>
        <taxon>Malvales</taxon>
        <taxon>Malvaceae</taxon>
        <taxon>Malvoideae</taxon>
        <taxon>Gossypium</taxon>
    </lineage>
</organism>
<comment type="caution">
    <text evidence="1">The sequence shown here is derived from an EMBL/GenBank/DDBJ whole genome shotgun (WGS) entry which is preliminary data.</text>
</comment>